<dbReference type="EMBL" id="RCNT01000001">
    <property type="protein sequence ID" value="RMA44083.1"/>
    <property type="molecule type" value="Genomic_DNA"/>
</dbReference>
<dbReference type="InterPro" id="IPR029058">
    <property type="entry name" value="AB_hydrolase_fold"/>
</dbReference>
<name>A0A3L9YD32_9RHOB</name>
<dbReference type="Gene3D" id="3.40.50.1820">
    <property type="entry name" value="alpha/beta hydrolase"/>
    <property type="match status" value="1"/>
</dbReference>
<dbReference type="PANTHER" id="PTHR43194">
    <property type="entry name" value="HYDROLASE ALPHA/BETA FOLD FAMILY"/>
    <property type="match status" value="1"/>
</dbReference>
<comment type="caution">
    <text evidence="2">The sequence shown here is derived from an EMBL/GenBank/DDBJ whole genome shotgun (WGS) entry which is preliminary data.</text>
</comment>
<dbReference type="InterPro" id="IPR000073">
    <property type="entry name" value="AB_hydrolase_1"/>
</dbReference>
<gene>
    <name evidence="2" type="ORF">D9R08_04035</name>
</gene>
<dbReference type="SUPFAM" id="SSF53474">
    <property type="entry name" value="alpha/beta-Hydrolases"/>
    <property type="match status" value="1"/>
</dbReference>
<keyword evidence="3" id="KW-1185">Reference proteome</keyword>
<evidence type="ECO:0000313" key="2">
    <source>
        <dbReference type="EMBL" id="RMA44083.1"/>
    </source>
</evidence>
<dbReference type="Pfam" id="PF12697">
    <property type="entry name" value="Abhydrolase_6"/>
    <property type="match status" value="1"/>
</dbReference>
<evidence type="ECO:0000313" key="3">
    <source>
        <dbReference type="Proteomes" id="UP000281343"/>
    </source>
</evidence>
<proteinExistence type="predicted"/>
<dbReference type="InterPro" id="IPR050228">
    <property type="entry name" value="Carboxylesterase_BioH"/>
</dbReference>
<feature type="domain" description="AB hydrolase-1" evidence="1">
    <location>
        <begin position="31"/>
        <end position="264"/>
    </location>
</feature>
<sequence>MGPGSFGRSGPLPIGQSVSIRVWGQGAEHAVLLHCSLAHAGAWDGLARALSDRLTLTAPDLVGHGKAPDYDPAQDFHSQTKADALAHFPDAPCHLVGHSFGATVALRIAIEHPARVRTLTLIEPVLFAAVGDSAARRANDETLAGLDPAFAADDLEAAARVFMAAWGGGAAFDALPEAQRRYIVPRMPLIAAGHKVLHQDAANLLPRLAQVACPVLLIEGGASAPVIGEIQARLERDLPDARRVIVDGAGHMVPITHAADTAQAMRGFVGG</sequence>
<dbReference type="PRINTS" id="PR00111">
    <property type="entry name" value="ABHYDROLASE"/>
</dbReference>
<dbReference type="GO" id="GO:0016787">
    <property type="term" value="F:hydrolase activity"/>
    <property type="evidence" value="ECO:0007669"/>
    <property type="project" value="UniProtKB-KW"/>
</dbReference>
<dbReference type="Proteomes" id="UP000281343">
    <property type="component" value="Unassembled WGS sequence"/>
</dbReference>
<accession>A0A3L9YD32</accession>
<dbReference type="PANTHER" id="PTHR43194:SF2">
    <property type="entry name" value="PEROXISOMAL MEMBRANE PROTEIN LPX1"/>
    <property type="match status" value="1"/>
</dbReference>
<reference evidence="2 3" key="1">
    <citation type="submission" date="2018-10" db="EMBL/GenBank/DDBJ databases">
        <authorList>
            <person name="Jung H.S."/>
            <person name="Jeon C.O."/>
        </authorList>
    </citation>
    <scope>NUCLEOTIDE SEQUENCE [LARGE SCALE GENOMIC DNA]</scope>
    <source>
        <strain evidence="2 3">MA-7-27</strain>
    </source>
</reference>
<organism evidence="2 3">
    <name type="scientific">Rhodophyticola porphyridii</name>
    <dbReference type="NCBI Taxonomy" id="1852017"/>
    <lineage>
        <taxon>Bacteria</taxon>
        <taxon>Pseudomonadati</taxon>
        <taxon>Pseudomonadota</taxon>
        <taxon>Alphaproteobacteria</taxon>
        <taxon>Rhodobacterales</taxon>
        <taxon>Roseobacteraceae</taxon>
        <taxon>Rhodophyticola</taxon>
    </lineage>
</organism>
<dbReference type="AlphaFoldDB" id="A0A3L9YD32"/>
<protein>
    <submittedName>
        <fullName evidence="2">Alpha/beta hydrolase</fullName>
    </submittedName>
</protein>
<keyword evidence="2" id="KW-0378">Hydrolase</keyword>
<evidence type="ECO:0000259" key="1">
    <source>
        <dbReference type="Pfam" id="PF12697"/>
    </source>
</evidence>